<sequence length="477" mass="52756">MTAPDIVSRRRSYYQMTDYHKNSRLVSMTKRRKELSVRDHGIERSNIEKQVCYDLASMAAKVNSNDRDQQLGGTVLIRKRLMLGRQQTAKVIQLGLVPRIVEFLSREDSAELQVEAVGCLSIIASGIVYKWTKVVLESRAVPVLVKLLLSPKDKVQEQAVHALGNIAGDCAESRDHVSANGALTPLLRLLLEKDAKDPILRAVSWALSNLCGGYPFPPFEQTKAALPVIVDLIKTKGKDKDVLTDLCWSLFYISEATAEGHKAVLAANVSQRLLELLSPRLPAEVANAALCCVCKIYLTNDATYQTEDFINLDLLSKLANLLPVKNMKEQVCHTITTSIITSRNKHAVIEDVIEAQLLQKLIKEVIDAPFRVKRVAGQAVANAILCSSPEQIRRFVDKDCLKAMDIILELSDLGSVQLALQGINKILKAGLEEHVEVSSSYAASFAEAPALEKIRYLSSLHVGEVSDTAQQIVDMYM</sequence>
<dbReference type="PIRSF" id="PIRSF005673">
    <property type="entry name" value="Importin_alpha"/>
    <property type="match status" value="1"/>
</dbReference>
<dbReference type="GO" id="GO:0006606">
    <property type="term" value="P:protein import into nucleus"/>
    <property type="evidence" value="ECO:0007669"/>
    <property type="project" value="InterPro"/>
</dbReference>
<comment type="similarity">
    <text evidence="1 5">Belongs to the importin alpha family.</text>
</comment>
<dbReference type="InterPro" id="IPR016024">
    <property type="entry name" value="ARM-type_fold"/>
</dbReference>
<evidence type="ECO:0000256" key="6">
    <source>
        <dbReference type="PROSITE-ProRule" id="PRU00259"/>
    </source>
</evidence>
<dbReference type="GO" id="GO:0005737">
    <property type="term" value="C:cytoplasm"/>
    <property type="evidence" value="ECO:0007669"/>
    <property type="project" value="InterPro"/>
</dbReference>
<feature type="repeat" description="ARM" evidence="6">
    <location>
        <begin position="139"/>
        <end position="181"/>
    </location>
</feature>
<dbReference type="PANTHER" id="PTHR23316">
    <property type="entry name" value="IMPORTIN ALPHA"/>
    <property type="match status" value="1"/>
</dbReference>
<keyword evidence="2 5" id="KW-0813">Transport</keyword>
<accession>A0AAU9NR63</accession>
<dbReference type="Gene3D" id="1.25.10.10">
    <property type="entry name" value="Leucine-rich Repeat Variant"/>
    <property type="match status" value="1"/>
</dbReference>
<keyword evidence="3" id="KW-0677">Repeat</keyword>
<comment type="caution">
    <text evidence="7">The sequence shown here is derived from an EMBL/GenBank/DDBJ whole genome shotgun (WGS) entry which is preliminary data.</text>
</comment>
<keyword evidence="4 5" id="KW-0653">Protein transport</keyword>
<dbReference type="Proteomes" id="UP001157418">
    <property type="component" value="Unassembled WGS sequence"/>
</dbReference>
<organism evidence="7 8">
    <name type="scientific">Lactuca virosa</name>
    <dbReference type="NCBI Taxonomy" id="75947"/>
    <lineage>
        <taxon>Eukaryota</taxon>
        <taxon>Viridiplantae</taxon>
        <taxon>Streptophyta</taxon>
        <taxon>Embryophyta</taxon>
        <taxon>Tracheophyta</taxon>
        <taxon>Spermatophyta</taxon>
        <taxon>Magnoliopsida</taxon>
        <taxon>eudicotyledons</taxon>
        <taxon>Gunneridae</taxon>
        <taxon>Pentapetalae</taxon>
        <taxon>asterids</taxon>
        <taxon>campanulids</taxon>
        <taxon>Asterales</taxon>
        <taxon>Asteraceae</taxon>
        <taxon>Cichorioideae</taxon>
        <taxon>Cichorieae</taxon>
        <taxon>Lactucinae</taxon>
        <taxon>Lactuca</taxon>
    </lineage>
</organism>
<dbReference type="PROSITE" id="PS50176">
    <property type="entry name" value="ARM_REPEAT"/>
    <property type="match status" value="2"/>
</dbReference>
<protein>
    <recommendedName>
        <fullName evidence="5">Importin subunit alpha</fullName>
    </recommendedName>
</protein>
<name>A0AAU9NR63_9ASTR</name>
<dbReference type="EMBL" id="CAKMRJ010005412">
    <property type="protein sequence ID" value="CAH1440426.1"/>
    <property type="molecule type" value="Genomic_DNA"/>
</dbReference>
<evidence type="ECO:0000256" key="2">
    <source>
        <dbReference type="ARBA" id="ARBA00022448"/>
    </source>
</evidence>
<dbReference type="InterPro" id="IPR000225">
    <property type="entry name" value="Armadillo"/>
</dbReference>
<evidence type="ECO:0000256" key="3">
    <source>
        <dbReference type="ARBA" id="ARBA00022737"/>
    </source>
</evidence>
<proteinExistence type="inferred from homology"/>
<evidence type="ECO:0000256" key="4">
    <source>
        <dbReference type="ARBA" id="ARBA00022927"/>
    </source>
</evidence>
<evidence type="ECO:0000313" key="8">
    <source>
        <dbReference type="Proteomes" id="UP001157418"/>
    </source>
</evidence>
<evidence type="ECO:0000313" key="7">
    <source>
        <dbReference type="EMBL" id="CAH1440426.1"/>
    </source>
</evidence>
<dbReference type="Pfam" id="PF00514">
    <property type="entry name" value="Arm"/>
    <property type="match status" value="3"/>
</dbReference>
<dbReference type="InterPro" id="IPR011989">
    <property type="entry name" value="ARM-like"/>
</dbReference>
<dbReference type="InterPro" id="IPR024931">
    <property type="entry name" value="Importin_alpha"/>
</dbReference>
<evidence type="ECO:0000256" key="5">
    <source>
        <dbReference type="PIRNR" id="PIRNR005673"/>
    </source>
</evidence>
<dbReference type="GO" id="GO:0061608">
    <property type="term" value="F:nuclear import signal receptor activity"/>
    <property type="evidence" value="ECO:0007669"/>
    <property type="project" value="InterPro"/>
</dbReference>
<feature type="repeat" description="ARM" evidence="6">
    <location>
        <begin position="181"/>
        <end position="210"/>
    </location>
</feature>
<keyword evidence="8" id="KW-1185">Reference proteome</keyword>
<dbReference type="AlphaFoldDB" id="A0AAU9NR63"/>
<dbReference type="SUPFAM" id="SSF48371">
    <property type="entry name" value="ARM repeat"/>
    <property type="match status" value="1"/>
</dbReference>
<reference evidence="7 8" key="1">
    <citation type="submission" date="2022-01" db="EMBL/GenBank/DDBJ databases">
        <authorList>
            <person name="Xiong W."/>
            <person name="Schranz E."/>
        </authorList>
    </citation>
    <scope>NUCLEOTIDE SEQUENCE [LARGE SCALE GENOMIC DNA]</scope>
</reference>
<gene>
    <name evidence="7" type="ORF">LVIROSA_LOCUS26563</name>
</gene>
<dbReference type="SMART" id="SM00185">
    <property type="entry name" value="ARM"/>
    <property type="match status" value="7"/>
</dbReference>
<evidence type="ECO:0000256" key="1">
    <source>
        <dbReference type="ARBA" id="ARBA00010394"/>
    </source>
</evidence>